<dbReference type="eggNOG" id="COG1222">
    <property type="taxonomic scope" value="Bacteria"/>
</dbReference>
<dbReference type="STRING" id="1356854.N007_11195"/>
<comment type="similarity">
    <text evidence="4">Belongs to the AAA ATPase family.</text>
</comment>
<gene>
    <name evidence="5" type="ORF">K1I37_21090</name>
</gene>
<dbReference type="InterPro" id="IPR003593">
    <property type="entry name" value="AAA+_ATPase"/>
</dbReference>
<accession>T0BJX2</accession>
<dbReference type="KEGG" id="aaco:K1I37_21090"/>
<dbReference type="InterPro" id="IPR027417">
    <property type="entry name" value="P-loop_NTPase"/>
</dbReference>
<keyword evidence="1 4" id="KW-0547">Nucleotide-binding</keyword>
<evidence type="ECO:0000256" key="4">
    <source>
        <dbReference type="RuleBase" id="RU003651"/>
    </source>
</evidence>
<keyword evidence="3" id="KW-0175">Coiled coil</keyword>
<dbReference type="PROSITE" id="PS00674">
    <property type="entry name" value="AAA"/>
    <property type="match status" value="1"/>
</dbReference>
<evidence type="ECO:0000256" key="3">
    <source>
        <dbReference type="ARBA" id="ARBA00023054"/>
    </source>
</evidence>
<name>T0BJX2_ALIAG</name>
<sequence length="487" mass="55768">MAPAELVRVIAITGAITLGGSFLPLIGLLWLVNYGRVLLWVYRFVTPILAVALLWYSASYTMHHLKPGHSFMTNIHPMLATGSACVAYLIFWAVTTFFHIGPPKWFLFFGELQLQTTLKRRLEHGYGNKWIEKYQRRSIERRNWAIEKLGLHRSNQSIRKTPERPTDPMNRTKWDLNKMEELVRGNNRRTQNRYRNIDEQSSPPPNSDEDLYMNGRVAWKPLGKQFKKNPNAFNQVFGMDRVIQEVEENISMLLNNMNLVREYDASMSAGILLYGPPGTGKTHLARAIAEHMGLYFISVRPSDLMGTLIGATQQNIASLFKEARDHAPAIIFIDEIDSIGAKRGTSHMYHDQTLTQLLMELDGFDRRDRVFVLAATNRLEMLDEALIRDGRFGTQFYVPNPDQHAIAQMFGTWGSLLHFGEGVYPIEIAMYLDGQSGATIKGLIERLKRIEMRKRINKDPNPVITREEVFTELERIGATTPKLMSEK</sequence>
<dbReference type="GO" id="GO:0006508">
    <property type="term" value="P:proteolysis"/>
    <property type="evidence" value="ECO:0007669"/>
    <property type="project" value="TreeGrafter"/>
</dbReference>
<dbReference type="Gene3D" id="3.40.50.300">
    <property type="entry name" value="P-loop containing nucleotide triphosphate hydrolases"/>
    <property type="match status" value="1"/>
</dbReference>
<dbReference type="EMBL" id="CP080468">
    <property type="protein sequence ID" value="UNO51074.1"/>
    <property type="molecule type" value="Genomic_DNA"/>
</dbReference>
<keyword evidence="5" id="KW-0614">Plasmid</keyword>
<dbReference type="InterPro" id="IPR003960">
    <property type="entry name" value="ATPase_AAA_CS"/>
</dbReference>
<dbReference type="SMART" id="SM00382">
    <property type="entry name" value="AAA"/>
    <property type="match status" value="1"/>
</dbReference>
<evidence type="ECO:0000313" key="6">
    <source>
        <dbReference type="Proteomes" id="UP000829401"/>
    </source>
</evidence>
<dbReference type="PANTHER" id="PTHR23076:SF97">
    <property type="entry name" value="ATP-DEPENDENT ZINC METALLOPROTEASE YME1L1"/>
    <property type="match status" value="1"/>
</dbReference>
<dbReference type="Proteomes" id="UP000829401">
    <property type="component" value="Plasmid pDSM3922.1"/>
</dbReference>
<keyword evidence="2 4" id="KW-0067">ATP-binding</keyword>
<dbReference type="SUPFAM" id="SSF52540">
    <property type="entry name" value="P-loop containing nucleoside triphosphate hydrolases"/>
    <property type="match status" value="1"/>
</dbReference>
<dbReference type="OrthoDB" id="9809379at2"/>
<protein>
    <submittedName>
        <fullName evidence="5">ATP-binding protein</fullName>
    </submittedName>
</protein>
<geneLocation type="plasmid" evidence="6">
    <name>pDSM3922.1</name>
</geneLocation>
<dbReference type="Gene3D" id="1.10.8.60">
    <property type="match status" value="1"/>
</dbReference>
<evidence type="ECO:0000256" key="1">
    <source>
        <dbReference type="ARBA" id="ARBA00022741"/>
    </source>
</evidence>
<dbReference type="RefSeq" id="WP_021297289.1">
    <property type="nucleotide sequence ID" value="NZ_AURB01000150.1"/>
</dbReference>
<dbReference type="GO" id="GO:0004176">
    <property type="term" value="F:ATP-dependent peptidase activity"/>
    <property type="evidence" value="ECO:0007669"/>
    <property type="project" value="TreeGrafter"/>
</dbReference>
<dbReference type="PANTHER" id="PTHR23076">
    <property type="entry name" value="METALLOPROTEASE M41 FTSH"/>
    <property type="match status" value="1"/>
</dbReference>
<dbReference type="GO" id="GO:0016887">
    <property type="term" value="F:ATP hydrolysis activity"/>
    <property type="evidence" value="ECO:0007669"/>
    <property type="project" value="InterPro"/>
</dbReference>
<dbReference type="GO" id="GO:0005524">
    <property type="term" value="F:ATP binding"/>
    <property type="evidence" value="ECO:0007669"/>
    <property type="project" value="UniProtKB-KW"/>
</dbReference>
<dbReference type="Pfam" id="PF00004">
    <property type="entry name" value="AAA"/>
    <property type="match status" value="1"/>
</dbReference>
<dbReference type="FunFam" id="3.40.50.300:FF:001025">
    <property type="entry name" value="ATPase family, AAA domain-containing 2B"/>
    <property type="match status" value="1"/>
</dbReference>
<reference evidence="6" key="1">
    <citation type="journal article" date="2022" name="G3 (Bethesda)">
        <title>Unveiling the complete genome sequence of Alicyclobacillus acidoterrestris DSM 3922T, a taint-producing strain.</title>
        <authorList>
            <person name="Leonardo I.C."/>
            <person name="Barreto Crespo M.T."/>
            <person name="Gaspar F.B."/>
        </authorList>
    </citation>
    <scope>NUCLEOTIDE SEQUENCE [LARGE SCALE GENOMIC DNA]</scope>
    <source>
        <strain evidence="6">DSM 3922</strain>
    </source>
</reference>
<evidence type="ECO:0000313" key="5">
    <source>
        <dbReference type="EMBL" id="UNO51074.1"/>
    </source>
</evidence>
<dbReference type="InterPro" id="IPR003959">
    <property type="entry name" value="ATPase_AAA_core"/>
</dbReference>
<organism evidence="5 6">
    <name type="scientific">Alicyclobacillus acidoterrestris (strain ATCC 49025 / DSM 3922 / CIP 106132 / NCIMB 13137 / GD3B)</name>
    <dbReference type="NCBI Taxonomy" id="1356854"/>
    <lineage>
        <taxon>Bacteria</taxon>
        <taxon>Bacillati</taxon>
        <taxon>Bacillota</taxon>
        <taxon>Bacilli</taxon>
        <taxon>Bacillales</taxon>
        <taxon>Alicyclobacillaceae</taxon>
        <taxon>Alicyclobacillus</taxon>
    </lineage>
</organism>
<accession>A0A9E6ZSD5</accession>
<keyword evidence="6" id="KW-1185">Reference proteome</keyword>
<dbReference type="AlphaFoldDB" id="T0BJX2"/>
<proteinExistence type="inferred from homology"/>
<evidence type="ECO:0000256" key="2">
    <source>
        <dbReference type="ARBA" id="ARBA00022840"/>
    </source>
</evidence>